<dbReference type="STRING" id="67801.A0A1B0BZC9"/>
<reference evidence="3" key="2">
    <citation type="submission" date="2020-05" db="UniProtKB">
        <authorList>
            <consortium name="EnsemblMetazoa"/>
        </authorList>
    </citation>
    <scope>IDENTIFICATION</scope>
    <source>
        <strain evidence="3">IAEA</strain>
    </source>
</reference>
<evidence type="ECO:0000313" key="4">
    <source>
        <dbReference type="Proteomes" id="UP000092460"/>
    </source>
</evidence>
<keyword evidence="1" id="KW-0472">Membrane</keyword>
<dbReference type="EMBL" id="JXJN01023092">
    <property type="status" value="NOT_ANNOTATED_CDS"/>
    <property type="molecule type" value="Genomic_DNA"/>
</dbReference>
<evidence type="ECO:0000256" key="1">
    <source>
        <dbReference type="SAM" id="Phobius"/>
    </source>
</evidence>
<dbReference type="SUPFAM" id="SSF50800">
    <property type="entry name" value="PK beta-barrel domain-like"/>
    <property type="match status" value="1"/>
</dbReference>
<name>A0A1B0BZC9_9MUSC</name>
<dbReference type="GO" id="GO:0030151">
    <property type="term" value="F:molybdenum ion binding"/>
    <property type="evidence" value="ECO:0007669"/>
    <property type="project" value="InterPro"/>
</dbReference>
<dbReference type="InterPro" id="IPR005302">
    <property type="entry name" value="MoCF_Sase_C"/>
</dbReference>
<dbReference type="GO" id="GO:0003824">
    <property type="term" value="F:catalytic activity"/>
    <property type="evidence" value="ECO:0007669"/>
    <property type="project" value="InterPro"/>
</dbReference>
<dbReference type="VEuPathDB" id="VectorBase:GPPI044996"/>
<organism evidence="3 4">
    <name type="scientific">Glossina palpalis gambiensis</name>
    <dbReference type="NCBI Taxonomy" id="67801"/>
    <lineage>
        <taxon>Eukaryota</taxon>
        <taxon>Metazoa</taxon>
        <taxon>Ecdysozoa</taxon>
        <taxon>Arthropoda</taxon>
        <taxon>Hexapoda</taxon>
        <taxon>Insecta</taxon>
        <taxon>Pterygota</taxon>
        <taxon>Neoptera</taxon>
        <taxon>Endopterygota</taxon>
        <taxon>Diptera</taxon>
        <taxon>Brachycera</taxon>
        <taxon>Muscomorpha</taxon>
        <taxon>Hippoboscoidea</taxon>
        <taxon>Glossinidae</taxon>
        <taxon>Glossina</taxon>
    </lineage>
</organism>
<dbReference type="EnsemblMetazoa" id="GPPI044996-RA">
    <property type="protein sequence ID" value="GPPI044996-PA"/>
    <property type="gene ID" value="GPPI044996"/>
</dbReference>
<dbReference type="Pfam" id="PF03473">
    <property type="entry name" value="MOSC"/>
    <property type="match status" value="1"/>
</dbReference>
<dbReference type="PANTHER" id="PTHR14237">
    <property type="entry name" value="MOLYBDOPTERIN COFACTOR SULFURASE MOSC"/>
    <property type="match status" value="1"/>
</dbReference>
<proteinExistence type="predicted"/>
<feature type="domain" description="MOSC" evidence="2">
    <location>
        <begin position="229"/>
        <end position="384"/>
    </location>
</feature>
<dbReference type="Pfam" id="PF03476">
    <property type="entry name" value="MOSC_N"/>
    <property type="match status" value="1"/>
</dbReference>
<accession>A0A1B0BZC9</accession>
<evidence type="ECO:0000259" key="2">
    <source>
        <dbReference type="PROSITE" id="PS51340"/>
    </source>
</evidence>
<keyword evidence="1" id="KW-0812">Transmembrane</keyword>
<dbReference type="SUPFAM" id="SSF141673">
    <property type="entry name" value="MOSC N-terminal domain-like"/>
    <property type="match status" value="1"/>
</dbReference>
<keyword evidence="1" id="KW-1133">Transmembrane helix</keyword>
<protein>
    <recommendedName>
        <fullName evidence="2">MOSC domain-containing protein</fullName>
    </recommendedName>
</protein>
<keyword evidence="4" id="KW-1185">Reference proteome</keyword>
<sequence>MDQLNVVLLFSDEFKICLQSNDGRGIVYQRSGERFTQCYMSQMAVTHTSADVTINKILLTSLAAGTAAITVILTYVYYRKYVRRDVMPVKWRPVGTLQQINIFPIKSCGALKLNADEFIECNVLGLRLLSVLDRALMVISDKNEMITARKYPKMVLIHTKLVGNTILHITAPGMDTLELDYAYLSESTLGKDIHTSVWDSKVDAMLCGDKYDQWFSYYILGKERGLKLVYYPYPMPIRNTVSRLTKEPYLQPEDTGTFGDATSYMLMNLSSIDDLNTRIPRPVDALQFRGNFHLKMYKSQAYVEDKWQWIRIGDAAIFRVVAPCTRCIFPNINAVTGERDPEGEPLKTLTKYRMVTRYSSPALGIHLGLRRAGAVKVHDVIYIEDENEYRMVSRYSSPASRIHLGLREAGAVKVNDVIYGEDENE</sequence>
<dbReference type="InterPro" id="IPR005303">
    <property type="entry name" value="MOCOS_middle"/>
</dbReference>
<dbReference type="PROSITE" id="PS51340">
    <property type="entry name" value="MOSC"/>
    <property type="match status" value="1"/>
</dbReference>
<feature type="transmembrane region" description="Helical" evidence="1">
    <location>
        <begin position="57"/>
        <end position="78"/>
    </location>
</feature>
<dbReference type="InterPro" id="IPR011037">
    <property type="entry name" value="Pyrv_Knase-like_insert_dom_sf"/>
</dbReference>
<dbReference type="GO" id="GO:0030170">
    <property type="term" value="F:pyridoxal phosphate binding"/>
    <property type="evidence" value="ECO:0007669"/>
    <property type="project" value="InterPro"/>
</dbReference>
<dbReference type="PANTHER" id="PTHR14237:SF19">
    <property type="entry name" value="MITOCHONDRIAL AMIDOXIME REDUCING COMPONENT 1"/>
    <property type="match status" value="1"/>
</dbReference>
<dbReference type="AlphaFoldDB" id="A0A1B0BZC9"/>
<evidence type="ECO:0000313" key="3">
    <source>
        <dbReference type="EnsemblMetazoa" id="GPPI044996-PA"/>
    </source>
</evidence>
<dbReference type="Proteomes" id="UP000092460">
    <property type="component" value="Unassembled WGS sequence"/>
</dbReference>
<reference evidence="4" key="1">
    <citation type="submission" date="2015-01" db="EMBL/GenBank/DDBJ databases">
        <authorList>
            <person name="Aksoy S."/>
            <person name="Warren W."/>
            <person name="Wilson R.K."/>
        </authorList>
    </citation>
    <scope>NUCLEOTIDE SEQUENCE [LARGE SCALE GENOMIC DNA]</scope>
    <source>
        <strain evidence="4">IAEA</strain>
    </source>
</reference>